<dbReference type="InParanoid" id="A0A2H3DWQ0"/>
<dbReference type="EMBL" id="KZ293656">
    <property type="protein sequence ID" value="PBK93517.1"/>
    <property type="molecule type" value="Genomic_DNA"/>
</dbReference>
<organism evidence="2 3">
    <name type="scientific">Armillaria gallica</name>
    <name type="common">Bulbous honey fungus</name>
    <name type="synonym">Armillaria bulbosa</name>
    <dbReference type="NCBI Taxonomy" id="47427"/>
    <lineage>
        <taxon>Eukaryota</taxon>
        <taxon>Fungi</taxon>
        <taxon>Dikarya</taxon>
        <taxon>Basidiomycota</taxon>
        <taxon>Agaricomycotina</taxon>
        <taxon>Agaricomycetes</taxon>
        <taxon>Agaricomycetidae</taxon>
        <taxon>Agaricales</taxon>
        <taxon>Marasmiineae</taxon>
        <taxon>Physalacriaceae</taxon>
        <taxon>Armillaria</taxon>
    </lineage>
</organism>
<evidence type="ECO:0000313" key="2">
    <source>
        <dbReference type="EMBL" id="PBK93517.1"/>
    </source>
</evidence>
<accession>A0A2H3DWQ0</accession>
<keyword evidence="3" id="KW-1185">Reference proteome</keyword>
<sequence length="88" mass="10300">MFDDNNLTPTNHFLFVRYRVEGPAKIQYEPIKISTASLKHRSFISTTRTRLNRPQRSSPGETSAPSHTRCIRNLFRNQRDIWHSLATD</sequence>
<feature type="compositionally biased region" description="Polar residues" evidence="1">
    <location>
        <begin position="48"/>
        <end position="66"/>
    </location>
</feature>
<feature type="region of interest" description="Disordered" evidence="1">
    <location>
        <begin position="48"/>
        <end position="70"/>
    </location>
</feature>
<gene>
    <name evidence="2" type="ORF">ARMGADRAFT_126743</name>
</gene>
<dbReference type="AlphaFoldDB" id="A0A2H3DWQ0"/>
<reference evidence="3" key="1">
    <citation type="journal article" date="2017" name="Nat. Ecol. Evol.">
        <title>Genome expansion and lineage-specific genetic innovations in the forest pathogenic fungi Armillaria.</title>
        <authorList>
            <person name="Sipos G."/>
            <person name="Prasanna A.N."/>
            <person name="Walter M.C."/>
            <person name="O'Connor E."/>
            <person name="Balint B."/>
            <person name="Krizsan K."/>
            <person name="Kiss B."/>
            <person name="Hess J."/>
            <person name="Varga T."/>
            <person name="Slot J."/>
            <person name="Riley R."/>
            <person name="Boka B."/>
            <person name="Rigling D."/>
            <person name="Barry K."/>
            <person name="Lee J."/>
            <person name="Mihaltcheva S."/>
            <person name="LaButti K."/>
            <person name="Lipzen A."/>
            <person name="Waldron R."/>
            <person name="Moloney N.M."/>
            <person name="Sperisen C."/>
            <person name="Kredics L."/>
            <person name="Vagvoelgyi C."/>
            <person name="Patrignani A."/>
            <person name="Fitzpatrick D."/>
            <person name="Nagy I."/>
            <person name="Doyle S."/>
            <person name="Anderson J.B."/>
            <person name="Grigoriev I.V."/>
            <person name="Gueldener U."/>
            <person name="Muensterkoetter M."/>
            <person name="Nagy L.G."/>
        </authorList>
    </citation>
    <scope>NUCLEOTIDE SEQUENCE [LARGE SCALE GENOMIC DNA]</scope>
    <source>
        <strain evidence="3">Ar21-2</strain>
    </source>
</reference>
<dbReference type="Proteomes" id="UP000217790">
    <property type="component" value="Unassembled WGS sequence"/>
</dbReference>
<proteinExistence type="predicted"/>
<evidence type="ECO:0000256" key="1">
    <source>
        <dbReference type="SAM" id="MobiDB-lite"/>
    </source>
</evidence>
<name>A0A2H3DWQ0_ARMGA</name>
<protein>
    <submittedName>
        <fullName evidence="2">Uncharacterized protein</fullName>
    </submittedName>
</protein>
<evidence type="ECO:0000313" key="3">
    <source>
        <dbReference type="Proteomes" id="UP000217790"/>
    </source>
</evidence>